<dbReference type="InterPro" id="IPR001789">
    <property type="entry name" value="Sig_transdc_resp-reg_receiver"/>
</dbReference>
<feature type="domain" description="Response regulatory" evidence="8">
    <location>
        <begin position="15"/>
        <end position="129"/>
    </location>
</feature>
<evidence type="ECO:0000256" key="7">
    <source>
        <dbReference type="PROSITE-ProRule" id="PRU01091"/>
    </source>
</evidence>
<keyword evidence="11" id="KW-1185">Reference proteome</keyword>
<dbReference type="PROSITE" id="PS50110">
    <property type="entry name" value="RESPONSE_REGULATORY"/>
    <property type="match status" value="1"/>
</dbReference>
<dbReference type="GO" id="GO:0005829">
    <property type="term" value="C:cytosol"/>
    <property type="evidence" value="ECO:0007669"/>
    <property type="project" value="TreeGrafter"/>
</dbReference>
<dbReference type="GO" id="GO:0000156">
    <property type="term" value="F:phosphorelay response regulator activity"/>
    <property type="evidence" value="ECO:0007669"/>
    <property type="project" value="TreeGrafter"/>
</dbReference>
<dbReference type="CDD" id="cd00383">
    <property type="entry name" value="trans_reg_C"/>
    <property type="match status" value="1"/>
</dbReference>
<name>A0A7G7MT31_9PSEU</name>
<dbReference type="Proteomes" id="UP000515728">
    <property type="component" value="Chromosome"/>
</dbReference>
<dbReference type="InterPro" id="IPR011006">
    <property type="entry name" value="CheY-like_superfamily"/>
</dbReference>
<dbReference type="AlphaFoldDB" id="A0A7G7MT31"/>
<dbReference type="Gene3D" id="6.10.250.690">
    <property type="match status" value="1"/>
</dbReference>
<organism evidence="10 11">
    <name type="scientific">Pseudonocardia petroleophila</name>
    <dbReference type="NCBI Taxonomy" id="37331"/>
    <lineage>
        <taxon>Bacteria</taxon>
        <taxon>Bacillati</taxon>
        <taxon>Actinomycetota</taxon>
        <taxon>Actinomycetes</taxon>
        <taxon>Pseudonocardiales</taxon>
        <taxon>Pseudonocardiaceae</taxon>
        <taxon>Pseudonocardia</taxon>
    </lineage>
</organism>
<dbReference type="SUPFAM" id="SSF52172">
    <property type="entry name" value="CheY-like"/>
    <property type="match status" value="1"/>
</dbReference>
<dbReference type="GO" id="GO:0006355">
    <property type="term" value="P:regulation of DNA-templated transcription"/>
    <property type="evidence" value="ECO:0007669"/>
    <property type="project" value="InterPro"/>
</dbReference>
<evidence type="ECO:0000256" key="4">
    <source>
        <dbReference type="ARBA" id="ARBA00023125"/>
    </source>
</evidence>
<dbReference type="PANTHER" id="PTHR48111">
    <property type="entry name" value="REGULATOR OF RPOS"/>
    <property type="match status" value="1"/>
</dbReference>
<keyword evidence="1 6" id="KW-0597">Phosphoprotein</keyword>
<proteinExistence type="predicted"/>
<dbReference type="SUPFAM" id="SSF46894">
    <property type="entry name" value="C-terminal effector domain of the bipartite response regulators"/>
    <property type="match status" value="1"/>
</dbReference>
<keyword evidence="2" id="KW-0902">Two-component regulatory system</keyword>
<evidence type="ECO:0000256" key="6">
    <source>
        <dbReference type="PROSITE-ProRule" id="PRU00169"/>
    </source>
</evidence>
<feature type="DNA-binding region" description="OmpR/PhoB-type" evidence="7">
    <location>
        <begin position="136"/>
        <end position="230"/>
    </location>
</feature>
<gene>
    <name evidence="10" type="ORF">H6H00_29370</name>
</gene>
<evidence type="ECO:0000313" key="11">
    <source>
        <dbReference type="Proteomes" id="UP000515728"/>
    </source>
</evidence>
<dbReference type="GO" id="GO:0032993">
    <property type="term" value="C:protein-DNA complex"/>
    <property type="evidence" value="ECO:0007669"/>
    <property type="project" value="TreeGrafter"/>
</dbReference>
<sequence>MGVAVETGAVDTTPRVLLVEDDRTLAGLLDQLLTAQGFAVELAHDGQAGLHAALTRRFDVLVIDRGLPGIEGVDLVGRLRSRGVGVPVLVLTARGTLRDRVEGLDAGAEDYLVKPFEVPELLARVRALLRRHADRADSLPLGRRRLDVAARRVLDDDGPADPVELTARECALLEVLAARPGRVFTRDELLDRVFDAETPGAVDTYVSYLRRKLGREAISTVHGLGYRLGST</sequence>
<dbReference type="Pfam" id="PF00072">
    <property type="entry name" value="Response_reg"/>
    <property type="match status" value="1"/>
</dbReference>
<dbReference type="InterPro" id="IPR039420">
    <property type="entry name" value="WalR-like"/>
</dbReference>
<dbReference type="SMART" id="SM00448">
    <property type="entry name" value="REC"/>
    <property type="match status" value="1"/>
</dbReference>
<dbReference type="Gene3D" id="1.10.10.10">
    <property type="entry name" value="Winged helix-like DNA-binding domain superfamily/Winged helix DNA-binding domain"/>
    <property type="match status" value="1"/>
</dbReference>
<dbReference type="KEGG" id="ppel:H6H00_29370"/>
<dbReference type="InterPro" id="IPR016032">
    <property type="entry name" value="Sig_transdc_resp-reg_C-effctor"/>
</dbReference>
<keyword evidence="5" id="KW-0804">Transcription</keyword>
<dbReference type="GO" id="GO:0000976">
    <property type="term" value="F:transcription cis-regulatory region binding"/>
    <property type="evidence" value="ECO:0007669"/>
    <property type="project" value="TreeGrafter"/>
</dbReference>
<evidence type="ECO:0000256" key="1">
    <source>
        <dbReference type="ARBA" id="ARBA00022553"/>
    </source>
</evidence>
<dbReference type="Gene3D" id="3.40.50.2300">
    <property type="match status" value="1"/>
</dbReference>
<dbReference type="SMART" id="SM00862">
    <property type="entry name" value="Trans_reg_C"/>
    <property type="match status" value="1"/>
</dbReference>
<evidence type="ECO:0000259" key="9">
    <source>
        <dbReference type="PROSITE" id="PS51755"/>
    </source>
</evidence>
<dbReference type="PANTHER" id="PTHR48111:SF1">
    <property type="entry name" value="TWO-COMPONENT RESPONSE REGULATOR ORR33"/>
    <property type="match status" value="1"/>
</dbReference>
<dbReference type="InterPro" id="IPR001867">
    <property type="entry name" value="OmpR/PhoB-type_DNA-bd"/>
</dbReference>
<evidence type="ECO:0000313" key="10">
    <source>
        <dbReference type="EMBL" id="QNG55942.1"/>
    </source>
</evidence>
<keyword evidence="3" id="KW-0805">Transcription regulation</keyword>
<accession>A0A7G7MT31</accession>
<dbReference type="EMBL" id="CP060131">
    <property type="protein sequence ID" value="QNG55942.1"/>
    <property type="molecule type" value="Genomic_DNA"/>
</dbReference>
<evidence type="ECO:0000256" key="2">
    <source>
        <dbReference type="ARBA" id="ARBA00023012"/>
    </source>
</evidence>
<evidence type="ECO:0000256" key="5">
    <source>
        <dbReference type="ARBA" id="ARBA00023163"/>
    </source>
</evidence>
<evidence type="ECO:0000256" key="3">
    <source>
        <dbReference type="ARBA" id="ARBA00023015"/>
    </source>
</evidence>
<evidence type="ECO:0000259" key="8">
    <source>
        <dbReference type="PROSITE" id="PS50110"/>
    </source>
</evidence>
<feature type="domain" description="OmpR/PhoB-type" evidence="9">
    <location>
        <begin position="136"/>
        <end position="230"/>
    </location>
</feature>
<protein>
    <submittedName>
        <fullName evidence="10">Response regulator transcription factor</fullName>
    </submittedName>
</protein>
<reference evidence="10 11" key="1">
    <citation type="submission" date="2020-08" db="EMBL/GenBank/DDBJ databases">
        <authorList>
            <person name="Mo P."/>
        </authorList>
    </citation>
    <scope>NUCLEOTIDE SEQUENCE [LARGE SCALE GENOMIC DNA]</scope>
    <source>
        <strain evidence="10 11">CGMCC 4.1532</strain>
    </source>
</reference>
<feature type="modified residue" description="4-aspartylphosphate" evidence="6">
    <location>
        <position position="64"/>
    </location>
</feature>
<dbReference type="Pfam" id="PF00486">
    <property type="entry name" value="Trans_reg_C"/>
    <property type="match status" value="1"/>
</dbReference>
<keyword evidence="4 7" id="KW-0238">DNA-binding</keyword>
<dbReference type="PROSITE" id="PS51755">
    <property type="entry name" value="OMPR_PHOB"/>
    <property type="match status" value="1"/>
</dbReference>
<dbReference type="InterPro" id="IPR036388">
    <property type="entry name" value="WH-like_DNA-bd_sf"/>
</dbReference>